<keyword evidence="2" id="KW-1185">Reference proteome</keyword>
<sequence length="225" mass="25491">MTESPRFGWDPVLKAGRRTVTWSTVKAPRDFWLARKSYQMLLAVVPQGSGLPSKCPREFSHLCCMMAEILACPGSRGVSRERIDLSTDPFTGRNPSYCFIEFPSEDEAKRALSELNGVPFMGRTLKVNVHTPRRQGGTPSNERPQTRSFDRSWRPQLSETRNPQDGENADKSPYVGDRWQRDESQKPLNDPSEEGRRLYVGGLPQIPGQDVINDHMKTLFAGYTM</sequence>
<evidence type="ECO:0000313" key="2">
    <source>
        <dbReference type="Proteomes" id="UP001320706"/>
    </source>
</evidence>
<proteinExistence type="predicted"/>
<evidence type="ECO:0000313" key="1">
    <source>
        <dbReference type="EMBL" id="KAK8213419.1"/>
    </source>
</evidence>
<name>A0ACC3SIM7_9PEZI</name>
<accession>A0ACC3SIM7</accession>
<protein>
    <submittedName>
        <fullName evidence="1">Uncharacterized protein</fullName>
    </submittedName>
</protein>
<dbReference type="Proteomes" id="UP001320706">
    <property type="component" value="Unassembled WGS sequence"/>
</dbReference>
<organism evidence="1 2">
    <name type="scientific">Zalaria obscura</name>
    <dbReference type="NCBI Taxonomy" id="2024903"/>
    <lineage>
        <taxon>Eukaryota</taxon>
        <taxon>Fungi</taxon>
        <taxon>Dikarya</taxon>
        <taxon>Ascomycota</taxon>
        <taxon>Pezizomycotina</taxon>
        <taxon>Dothideomycetes</taxon>
        <taxon>Dothideomycetidae</taxon>
        <taxon>Dothideales</taxon>
        <taxon>Zalariaceae</taxon>
        <taxon>Zalaria</taxon>
    </lineage>
</organism>
<gene>
    <name evidence="1" type="ORF">M8818_002718</name>
</gene>
<dbReference type="EMBL" id="JAMKPW020000011">
    <property type="protein sequence ID" value="KAK8213419.1"/>
    <property type="molecule type" value="Genomic_DNA"/>
</dbReference>
<comment type="caution">
    <text evidence="1">The sequence shown here is derived from an EMBL/GenBank/DDBJ whole genome shotgun (WGS) entry which is preliminary data.</text>
</comment>
<reference evidence="1" key="1">
    <citation type="submission" date="2024-02" db="EMBL/GenBank/DDBJ databases">
        <title>Metagenome Assembled Genome of Zalaria obscura JY119.</title>
        <authorList>
            <person name="Vighnesh L."/>
            <person name="Jagadeeshwari U."/>
            <person name="Venkata Ramana C."/>
            <person name="Sasikala C."/>
        </authorList>
    </citation>
    <scope>NUCLEOTIDE SEQUENCE</scope>
    <source>
        <strain evidence="1">JY119</strain>
    </source>
</reference>